<reference evidence="2" key="1">
    <citation type="journal article" date="2023" name="Science">
        <title>Genome structures resolve the early diversification of teleost fishes.</title>
        <authorList>
            <person name="Parey E."/>
            <person name="Louis A."/>
            <person name="Montfort J."/>
            <person name="Bouchez O."/>
            <person name="Roques C."/>
            <person name="Iampietro C."/>
            <person name="Lluch J."/>
            <person name="Castinel A."/>
            <person name="Donnadieu C."/>
            <person name="Desvignes T."/>
            <person name="Floi Bucao C."/>
            <person name="Jouanno E."/>
            <person name="Wen M."/>
            <person name="Mejri S."/>
            <person name="Dirks R."/>
            <person name="Jansen H."/>
            <person name="Henkel C."/>
            <person name="Chen W.J."/>
            <person name="Zahm M."/>
            <person name="Cabau C."/>
            <person name="Klopp C."/>
            <person name="Thompson A.W."/>
            <person name="Robinson-Rechavi M."/>
            <person name="Braasch I."/>
            <person name="Lecointre G."/>
            <person name="Bobe J."/>
            <person name="Postlethwait J.H."/>
            <person name="Berthelot C."/>
            <person name="Roest Crollius H."/>
            <person name="Guiguen Y."/>
        </authorList>
    </citation>
    <scope>NUCLEOTIDE SEQUENCE</scope>
    <source>
        <strain evidence="2">WJC10195</strain>
    </source>
</reference>
<keyword evidence="3" id="KW-1185">Reference proteome</keyword>
<sequence length="95" mass="10556">MWPVSFASIRRMRLSSPDGEIQPSRDGSSVEGDGPAGFGEPCKGCQKIGKLKENLQDWLSDSVVEQHKESETGVREFYQKSLFVGASETTYRGRD</sequence>
<feature type="region of interest" description="Disordered" evidence="1">
    <location>
        <begin position="14"/>
        <end position="38"/>
    </location>
</feature>
<comment type="caution">
    <text evidence="2">The sequence shown here is derived from an EMBL/GenBank/DDBJ whole genome shotgun (WGS) entry which is preliminary data.</text>
</comment>
<dbReference type="Proteomes" id="UP001152622">
    <property type="component" value="Chromosome 4"/>
</dbReference>
<organism evidence="2 3">
    <name type="scientific">Synaphobranchus kaupii</name>
    <name type="common">Kaup's arrowtooth eel</name>
    <dbReference type="NCBI Taxonomy" id="118154"/>
    <lineage>
        <taxon>Eukaryota</taxon>
        <taxon>Metazoa</taxon>
        <taxon>Chordata</taxon>
        <taxon>Craniata</taxon>
        <taxon>Vertebrata</taxon>
        <taxon>Euteleostomi</taxon>
        <taxon>Actinopterygii</taxon>
        <taxon>Neopterygii</taxon>
        <taxon>Teleostei</taxon>
        <taxon>Anguilliformes</taxon>
        <taxon>Synaphobranchidae</taxon>
        <taxon>Synaphobranchus</taxon>
    </lineage>
</organism>
<dbReference type="AlphaFoldDB" id="A0A9Q1J2X7"/>
<name>A0A9Q1J2X7_SYNKA</name>
<accession>A0A9Q1J2X7</accession>
<evidence type="ECO:0000313" key="3">
    <source>
        <dbReference type="Proteomes" id="UP001152622"/>
    </source>
</evidence>
<evidence type="ECO:0000256" key="1">
    <source>
        <dbReference type="SAM" id="MobiDB-lite"/>
    </source>
</evidence>
<proteinExistence type="predicted"/>
<dbReference type="EMBL" id="JAINUF010000004">
    <property type="protein sequence ID" value="KAJ8364879.1"/>
    <property type="molecule type" value="Genomic_DNA"/>
</dbReference>
<protein>
    <submittedName>
        <fullName evidence="2">Uncharacterized protein</fullName>
    </submittedName>
</protein>
<evidence type="ECO:0000313" key="2">
    <source>
        <dbReference type="EMBL" id="KAJ8364879.1"/>
    </source>
</evidence>
<gene>
    <name evidence="2" type="ORF">SKAU_G00137100</name>
</gene>